<reference evidence="1" key="1">
    <citation type="submission" date="2021-01" db="EMBL/GenBank/DDBJ databases">
        <title>Complete genome sequence of Clostridiales bacterium R-7.</title>
        <authorList>
            <person name="Mahoney-Kurpe S.C."/>
            <person name="Palevich N."/>
            <person name="Koike S."/>
            <person name="Moon C.D."/>
            <person name="Attwood G.T."/>
        </authorList>
    </citation>
    <scope>NUCLEOTIDE SEQUENCE</scope>
    <source>
        <strain evidence="1">R-7</strain>
    </source>
</reference>
<name>A0AC61N230_9FIRM</name>
<accession>A0AC61N230</accession>
<proteinExistence type="predicted"/>
<sequence length="50" mass="5672">MYEYYVEACNVREAEGLMNQLAAEGWRVITVTPDIARGHGVVITFERQKG</sequence>
<evidence type="ECO:0000313" key="1">
    <source>
        <dbReference type="EMBL" id="QUC66420.1"/>
    </source>
</evidence>
<dbReference type="EMBL" id="CP068393">
    <property type="protein sequence ID" value="QUC66420.1"/>
    <property type="molecule type" value="Genomic_DNA"/>
</dbReference>
<gene>
    <name evidence="1" type="ORF">JYE49_11190</name>
</gene>
<keyword evidence="2" id="KW-1185">Reference proteome</keyword>
<organism evidence="1 2">
    <name type="scientific">Aristaeella hokkaidonensis</name>
    <dbReference type="NCBI Taxonomy" id="3046382"/>
    <lineage>
        <taxon>Bacteria</taxon>
        <taxon>Bacillati</taxon>
        <taxon>Bacillota</taxon>
        <taxon>Clostridia</taxon>
        <taxon>Eubacteriales</taxon>
        <taxon>Aristaeellaceae</taxon>
        <taxon>Aristaeella</taxon>
    </lineage>
</organism>
<dbReference type="Proteomes" id="UP000682782">
    <property type="component" value="Chromosome"/>
</dbReference>
<evidence type="ECO:0000313" key="2">
    <source>
        <dbReference type="Proteomes" id="UP000682782"/>
    </source>
</evidence>
<protein>
    <submittedName>
        <fullName evidence="1">DUF4177 domain-containing protein</fullName>
    </submittedName>
</protein>